<sequence length="138" mass="15117">MNKIPGAQLTDPTEQVFRQVHPSWIQQGRPTSQAFKPTPKDAGLLSVSRAAKTTAAASFELHTQQKGLASVGVWAFSVSDCTEAALNVFEDPVETPVPDPAHTVVDFRHLDEKTSRAKAQLLKSKAEAVYARKGEEYR</sequence>
<dbReference type="RefSeq" id="WP_269037617.1">
    <property type="nucleotide sequence ID" value="NZ_CP114040.1"/>
</dbReference>
<accession>A0ABY7H871</accession>
<evidence type="ECO:0000313" key="2">
    <source>
        <dbReference type="Proteomes" id="UP001164459"/>
    </source>
</evidence>
<proteinExistence type="predicted"/>
<name>A0ABY7H871_9BACT</name>
<organism evidence="1 2">
    <name type="scientific">Nannocystis punicea</name>
    <dbReference type="NCBI Taxonomy" id="2995304"/>
    <lineage>
        <taxon>Bacteria</taxon>
        <taxon>Pseudomonadati</taxon>
        <taxon>Myxococcota</taxon>
        <taxon>Polyangia</taxon>
        <taxon>Nannocystales</taxon>
        <taxon>Nannocystaceae</taxon>
        <taxon>Nannocystis</taxon>
    </lineage>
</organism>
<dbReference type="EMBL" id="CP114040">
    <property type="protein sequence ID" value="WAS95285.1"/>
    <property type="molecule type" value="Genomic_DNA"/>
</dbReference>
<evidence type="ECO:0000313" key="1">
    <source>
        <dbReference type="EMBL" id="WAS95285.1"/>
    </source>
</evidence>
<gene>
    <name evidence="1" type="ORF">O0S08_03925</name>
</gene>
<dbReference type="Proteomes" id="UP001164459">
    <property type="component" value="Chromosome"/>
</dbReference>
<reference evidence="1" key="1">
    <citation type="submission" date="2022-11" db="EMBL/GenBank/DDBJ databases">
        <title>Minimal conservation of predation-associated metabolite biosynthetic gene clusters underscores biosynthetic potential of Myxococcota including descriptions for ten novel species: Archangium lansinium sp. nov., Myxococcus landrumus sp. nov., Nannocystis bai.</title>
        <authorList>
            <person name="Ahearne A."/>
            <person name="Stevens C."/>
            <person name="Dowd S."/>
        </authorList>
    </citation>
    <scope>NUCLEOTIDE SEQUENCE</scope>
    <source>
        <strain evidence="1">Fl3</strain>
    </source>
</reference>
<keyword evidence="2" id="KW-1185">Reference proteome</keyword>
<protein>
    <submittedName>
        <fullName evidence="1">Uncharacterized protein</fullName>
    </submittedName>
</protein>